<sequence length="156" mass="17502">MIAERIRSRIVEEVTRMMQFVNGVPGLGHLKEERILNEVRVEKDVDGLNPLHIGNLAKRGREPLFIPCTPKVGIEHFIRYGHPLLRHHATVSVVRAFTKNHEEITKDADIVVSAAGIPNLVRGSWLKRGSIVIDIGTHSIEGIQAKNTTSWGMFML</sequence>
<name>A0ACB9R5T8_9MYRT</name>
<accession>A0ACB9R5T8</accession>
<keyword evidence="2" id="KW-1185">Reference proteome</keyword>
<proteinExistence type="predicted"/>
<organism evidence="1 2">
    <name type="scientific">Melastoma candidum</name>
    <dbReference type="NCBI Taxonomy" id="119954"/>
    <lineage>
        <taxon>Eukaryota</taxon>
        <taxon>Viridiplantae</taxon>
        <taxon>Streptophyta</taxon>
        <taxon>Embryophyta</taxon>
        <taxon>Tracheophyta</taxon>
        <taxon>Spermatophyta</taxon>
        <taxon>Magnoliopsida</taxon>
        <taxon>eudicotyledons</taxon>
        <taxon>Gunneridae</taxon>
        <taxon>Pentapetalae</taxon>
        <taxon>rosids</taxon>
        <taxon>malvids</taxon>
        <taxon>Myrtales</taxon>
        <taxon>Melastomataceae</taxon>
        <taxon>Melastomatoideae</taxon>
        <taxon>Melastomateae</taxon>
        <taxon>Melastoma</taxon>
    </lineage>
</organism>
<reference evidence="2" key="1">
    <citation type="journal article" date="2023" name="Front. Plant Sci.">
        <title>Chromosomal-level genome assembly of Melastoma candidum provides insights into trichome evolution.</title>
        <authorList>
            <person name="Zhong Y."/>
            <person name="Wu W."/>
            <person name="Sun C."/>
            <person name="Zou P."/>
            <person name="Liu Y."/>
            <person name="Dai S."/>
            <person name="Zhou R."/>
        </authorList>
    </citation>
    <scope>NUCLEOTIDE SEQUENCE [LARGE SCALE GENOMIC DNA]</scope>
</reference>
<gene>
    <name evidence="1" type="ORF">MLD38_012259</name>
</gene>
<comment type="caution">
    <text evidence="1">The sequence shown here is derived from an EMBL/GenBank/DDBJ whole genome shotgun (WGS) entry which is preliminary data.</text>
</comment>
<evidence type="ECO:0000313" key="2">
    <source>
        <dbReference type="Proteomes" id="UP001057402"/>
    </source>
</evidence>
<dbReference type="Proteomes" id="UP001057402">
    <property type="component" value="Chromosome 4"/>
</dbReference>
<protein>
    <submittedName>
        <fullName evidence="1">Uncharacterized protein</fullName>
    </submittedName>
</protein>
<evidence type="ECO:0000313" key="1">
    <source>
        <dbReference type="EMBL" id="KAI4374245.1"/>
    </source>
</evidence>
<dbReference type="EMBL" id="CM042883">
    <property type="protein sequence ID" value="KAI4374245.1"/>
    <property type="molecule type" value="Genomic_DNA"/>
</dbReference>